<dbReference type="Pfam" id="PF00615">
    <property type="entry name" value="RGS"/>
    <property type="match status" value="1"/>
</dbReference>
<evidence type="ECO:0000256" key="3">
    <source>
        <dbReference type="ARBA" id="ARBA00022741"/>
    </source>
</evidence>
<keyword evidence="4" id="KW-0418">Kinase</keyword>
<proteinExistence type="predicted"/>
<evidence type="ECO:0000313" key="7">
    <source>
        <dbReference type="EMBL" id="MEQ2226318.1"/>
    </source>
</evidence>
<dbReference type="Gene3D" id="1.10.167.10">
    <property type="entry name" value="Regulator of G-protein Signalling 4, domain 2"/>
    <property type="match status" value="1"/>
</dbReference>
<dbReference type="PROSITE" id="PS50132">
    <property type="entry name" value="RGS"/>
    <property type="match status" value="1"/>
</dbReference>
<feature type="non-terminal residue" evidence="7">
    <location>
        <position position="1"/>
    </location>
</feature>
<dbReference type="SUPFAM" id="SSF48097">
    <property type="entry name" value="Regulator of G-protein signaling, RGS"/>
    <property type="match status" value="1"/>
</dbReference>
<keyword evidence="1" id="KW-0723">Serine/threonine-protein kinase</keyword>
<evidence type="ECO:0000256" key="2">
    <source>
        <dbReference type="ARBA" id="ARBA00022679"/>
    </source>
</evidence>
<keyword evidence="5" id="KW-0067">ATP-binding</keyword>
<evidence type="ECO:0000256" key="4">
    <source>
        <dbReference type="ARBA" id="ARBA00022777"/>
    </source>
</evidence>
<accession>A0ABV0T2Z2</accession>
<dbReference type="InterPro" id="IPR016137">
    <property type="entry name" value="RGS"/>
</dbReference>
<dbReference type="PANTHER" id="PTHR24355:SF15">
    <property type="entry name" value="G PROTEIN-COUPLED RECEPTOR KINASE 6"/>
    <property type="match status" value="1"/>
</dbReference>
<evidence type="ECO:0000256" key="1">
    <source>
        <dbReference type="ARBA" id="ARBA00022527"/>
    </source>
</evidence>
<dbReference type="InterPro" id="IPR044926">
    <property type="entry name" value="RGS_subdomain_2"/>
</dbReference>
<reference evidence="7 8" key="1">
    <citation type="submission" date="2021-06" db="EMBL/GenBank/DDBJ databases">
        <authorList>
            <person name="Palmer J.M."/>
        </authorList>
    </citation>
    <scope>NUCLEOTIDE SEQUENCE [LARGE SCALE GENOMIC DNA]</scope>
    <source>
        <strain evidence="8">if_2019</strain>
        <tissue evidence="7">Muscle</tissue>
    </source>
</reference>
<evidence type="ECO:0000259" key="6">
    <source>
        <dbReference type="PROSITE" id="PS50132"/>
    </source>
</evidence>
<sequence>KDYSSLCERQPIGRLLFRQFCDTRPELRRCVKFLDAVAEYEVTPDERRKECGQELIDKYFNPKSEDHVSEVEAAMMAQCTERLQQEACKELFKDCTK</sequence>
<keyword evidence="3" id="KW-0547">Nucleotide-binding</keyword>
<dbReference type="SMART" id="SM00315">
    <property type="entry name" value="RGS"/>
    <property type="match status" value="1"/>
</dbReference>
<evidence type="ECO:0000256" key="5">
    <source>
        <dbReference type="ARBA" id="ARBA00022840"/>
    </source>
</evidence>
<gene>
    <name evidence="7" type="ORF">ILYODFUR_026271</name>
</gene>
<evidence type="ECO:0000313" key="8">
    <source>
        <dbReference type="Proteomes" id="UP001482620"/>
    </source>
</evidence>
<name>A0ABV0T2Z2_9TELE</name>
<feature type="domain" description="RGS" evidence="6">
    <location>
        <begin position="9"/>
        <end position="97"/>
    </location>
</feature>
<dbReference type="Proteomes" id="UP001482620">
    <property type="component" value="Unassembled WGS sequence"/>
</dbReference>
<protein>
    <recommendedName>
        <fullName evidence="6">RGS domain-containing protein</fullName>
    </recommendedName>
</protein>
<organism evidence="7 8">
    <name type="scientific">Ilyodon furcidens</name>
    <name type="common">goldbreast splitfin</name>
    <dbReference type="NCBI Taxonomy" id="33524"/>
    <lineage>
        <taxon>Eukaryota</taxon>
        <taxon>Metazoa</taxon>
        <taxon>Chordata</taxon>
        <taxon>Craniata</taxon>
        <taxon>Vertebrata</taxon>
        <taxon>Euteleostomi</taxon>
        <taxon>Actinopterygii</taxon>
        <taxon>Neopterygii</taxon>
        <taxon>Teleostei</taxon>
        <taxon>Neoteleostei</taxon>
        <taxon>Acanthomorphata</taxon>
        <taxon>Ovalentaria</taxon>
        <taxon>Atherinomorphae</taxon>
        <taxon>Cyprinodontiformes</taxon>
        <taxon>Goodeidae</taxon>
        <taxon>Ilyodon</taxon>
    </lineage>
</organism>
<keyword evidence="8" id="KW-1185">Reference proteome</keyword>
<keyword evidence="2" id="KW-0808">Transferase</keyword>
<dbReference type="PANTHER" id="PTHR24355">
    <property type="entry name" value="G PROTEIN-COUPLED RECEPTOR KINASE/RIBOSOMAL PROTEIN S6 KINASE"/>
    <property type="match status" value="1"/>
</dbReference>
<comment type="caution">
    <text evidence="7">The sequence shown here is derived from an EMBL/GenBank/DDBJ whole genome shotgun (WGS) entry which is preliminary data.</text>
</comment>
<dbReference type="EMBL" id="JAHRIQ010014890">
    <property type="protein sequence ID" value="MEQ2226318.1"/>
    <property type="molecule type" value="Genomic_DNA"/>
</dbReference>
<dbReference type="InterPro" id="IPR036305">
    <property type="entry name" value="RGS_sf"/>
</dbReference>